<accession>A0AA38IJH2</accession>
<evidence type="ECO:0000259" key="9">
    <source>
        <dbReference type="PROSITE" id="PS50865"/>
    </source>
</evidence>
<proteinExistence type="predicted"/>
<evidence type="ECO:0000313" key="11">
    <source>
        <dbReference type="Proteomes" id="UP001168821"/>
    </source>
</evidence>
<evidence type="ECO:0000313" key="10">
    <source>
        <dbReference type="EMBL" id="KAJ3656478.1"/>
    </source>
</evidence>
<dbReference type="GO" id="GO:0042826">
    <property type="term" value="F:histone deacetylase binding"/>
    <property type="evidence" value="ECO:0007669"/>
    <property type="project" value="TreeGrafter"/>
</dbReference>
<dbReference type="InterPro" id="IPR002893">
    <property type="entry name" value="Znf_MYND"/>
</dbReference>
<evidence type="ECO:0000256" key="5">
    <source>
        <dbReference type="ARBA" id="ARBA00022771"/>
    </source>
</evidence>
<dbReference type="GO" id="GO:0008757">
    <property type="term" value="F:S-adenosylmethionine-dependent methyltransferase activity"/>
    <property type="evidence" value="ECO:0007669"/>
    <property type="project" value="UniProtKB-ARBA"/>
</dbReference>
<dbReference type="GO" id="GO:0008276">
    <property type="term" value="F:protein methyltransferase activity"/>
    <property type="evidence" value="ECO:0007669"/>
    <property type="project" value="UniProtKB-ARBA"/>
</dbReference>
<evidence type="ECO:0008006" key="12">
    <source>
        <dbReference type="Google" id="ProtNLM"/>
    </source>
</evidence>
<dbReference type="Pfam" id="PF00856">
    <property type="entry name" value="SET"/>
    <property type="match status" value="1"/>
</dbReference>
<dbReference type="InterPro" id="IPR001214">
    <property type="entry name" value="SET_dom"/>
</dbReference>
<dbReference type="PROSITE" id="PS50280">
    <property type="entry name" value="SET"/>
    <property type="match status" value="1"/>
</dbReference>
<feature type="domain" description="MYND-type" evidence="9">
    <location>
        <begin position="230"/>
        <end position="269"/>
    </location>
</feature>
<dbReference type="InterPro" id="IPR046341">
    <property type="entry name" value="SET_dom_sf"/>
</dbReference>
<keyword evidence="3" id="KW-0949">S-adenosyl-L-methionine</keyword>
<evidence type="ECO:0000256" key="6">
    <source>
        <dbReference type="ARBA" id="ARBA00022833"/>
    </source>
</evidence>
<sequence length="787" mass="90513">MTVFMDLLEALDEYFLRLRRIFGSKRIKFQRSINNAERVNLLLRMPKLPKLIKPTPTANPLASKSDEVCYDLIAKGKYYFNRQEYEKSLAMYSMSLSYAQNNHTLSFVYKNRSEVLFAMGLFKECLTDIQRAADNGYPENLQAHLVRSKAFAEDVTQQMQTRPETKENTYEIPESERNSLIQSARNCIEIKTDTKCDQHIVATRDINIGEVLVVEKPYAWAIFDHLNLHCHGCFKLCRNVIPCPTCVFAVYCSDTCKENAFTKYHQYECILQLYIRKFFDDIKETVIFALKMTFLARTDRVADIDASIYRSDRYYEFLDLDISDNKYPVDRSFVLAFIAAAVFKFAKEETNMFSILGLEDEFKELFLFNLHISTVYCREIHLHCVKGDDDHPGYSNAIYSLISLFKHSCSPNAFCYSSGSTLIVRSVSTIKKGNEVCISYGPSHIDVDRATRQQVLRNKYHFTCKCRPCREKWPRKNFLDEYNKFTVIAQNLAKENRAVLISHLHKLIADLKTAEATQREPSTDIIRLRERIKIIYQTLAKKSQSTIIVKPKDKNQSIPKTKADIITSVNPLAFSINIGKVKNLKDGGCDNIGKLKEIAKDKLSNDYDIQATKPLRPKIRISGFSENIQEDNLLTYLKNQNEFIFDESSECKLLKIYPTKKNVKIFQALIELDLSSYKKALSIGHCLIGLDPCSIFCALEAPRCFNCNGYNHSSKSCKSKISCPRCGEEHRVKDCNANKLCCVNCVNLKSKTNQEDINTEHAAWDNNCHVYQYTVDKLKHDVFGIGI</sequence>
<dbReference type="Gene3D" id="1.10.220.160">
    <property type="match status" value="1"/>
</dbReference>
<dbReference type="InterPro" id="IPR001878">
    <property type="entry name" value="Znf_CCHC"/>
</dbReference>
<dbReference type="Gene3D" id="2.170.270.10">
    <property type="entry name" value="SET domain"/>
    <property type="match status" value="1"/>
</dbReference>
<comment type="caution">
    <text evidence="10">The sequence shown here is derived from an EMBL/GenBank/DDBJ whole genome shotgun (WGS) entry which is preliminary data.</text>
</comment>
<evidence type="ECO:0000256" key="2">
    <source>
        <dbReference type="ARBA" id="ARBA00022679"/>
    </source>
</evidence>
<evidence type="ECO:0000256" key="4">
    <source>
        <dbReference type="ARBA" id="ARBA00022723"/>
    </source>
</evidence>
<dbReference type="GO" id="GO:0005737">
    <property type="term" value="C:cytoplasm"/>
    <property type="evidence" value="ECO:0007669"/>
    <property type="project" value="TreeGrafter"/>
</dbReference>
<dbReference type="Gene3D" id="1.25.40.10">
    <property type="entry name" value="Tetratricopeptide repeat domain"/>
    <property type="match status" value="1"/>
</dbReference>
<gene>
    <name evidence="10" type="ORF">Zmor_015551</name>
</gene>
<organism evidence="10 11">
    <name type="scientific">Zophobas morio</name>
    <dbReference type="NCBI Taxonomy" id="2755281"/>
    <lineage>
        <taxon>Eukaryota</taxon>
        <taxon>Metazoa</taxon>
        <taxon>Ecdysozoa</taxon>
        <taxon>Arthropoda</taxon>
        <taxon>Hexapoda</taxon>
        <taxon>Insecta</taxon>
        <taxon>Pterygota</taxon>
        <taxon>Neoptera</taxon>
        <taxon>Endopterygota</taxon>
        <taxon>Coleoptera</taxon>
        <taxon>Polyphaga</taxon>
        <taxon>Cucujiformia</taxon>
        <taxon>Tenebrionidae</taxon>
        <taxon>Zophobas</taxon>
    </lineage>
</organism>
<dbReference type="SUPFAM" id="SSF82199">
    <property type="entry name" value="SET domain"/>
    <property type="match status" value="1"/>
</dbReference>
<dbReference type="Proteomes" id="UP001168821">
    <property type="component" value="Unassembled WGS sequence"/>
</dbReference>
<dbReference type="PROSITE" id="PS50865">
    <property type="entry name" value="ZF_MYND_2"/>
    <property type="match status" value="1"/>
</dbReference>
<evidence type="ECO:0000256" key="1">
    <source>
        <dbReference type="ARBA" id="ARBA00022603"/>
    </source>
</evidence>
<keyword evidence="6" id="KW-0862">Zinc</keyword>
<dbReference type="GO" id="GO:0032259">
    <property type="term" value="P:methylation"/>
    <property type="evidence" value="ECO:0007669"/>
    <property type="project" value="UniProtKB-KW"/>
</dbReference>
<dbReference type="EMBL" id="JALNTZ010000004">
    <property type="protein sequence ID" value="KAJ3656478.1"/>
    <property type="molecule type" value="Genomic_DNA"/>
</dbReference>
<evidence type="ECO:0000259" key="8">
    <source>
        <dbReference type="PROSITE" id="PS50280"/>
    </source>
</evidence>
<dbReference type="Gene3D" id="6.10.140.2220">
    <property type="match status" value="1"/>
</dbReference>
<keyword evidence="2" id="KW-0808">Transferase</keyword>
<dbReference type="AlphaFoldDB" id="A0AA38IJH2"/>
<dbReference type="PANTHER" id="PTHR46165">
    <property type="entry name" value="SET AND MYND DOMAIN-CONTAINING PROTEIN 4"/>
    <property type="match status" value="1"/>
</dbReference>
<protein>
    <recommendedName>
        <fullName evidence="12">SET and MYND domain-containing protein 4</fullName>
    </recommendedName>
</protein>
<dbReference type="GO" id="GO:0008170">
    <property type="term" value="F:N-methyltransferase activity"/>
    <property type="evidence" value="ECO:0007669"/>
    <property type="project" value="UniProtKB-ARBA"/>
</dbReference>
<dbReference type="GO" id="GO:0008270">
    <property type="term" value="F:zinc ion binding"/>
    <property type="evidence" value="ECO:0007669"/>
    <property type="project" value="UniProtKB-KW"/>
</dbReference>
<keyword evidence="1" id="KW-0489">Methyltransferase</keyword>
<dbReference type="SMART" id="SM00343">
    <property type="entry name" value="ZnF_C2HC"/>
    <property type="match status" value="2"/>
</dbReference>
<evidence type="ECO:0000256" key="3">
    <source>
        <dbReference type="ARBA" id="ARBA00022691"/>
    </source>
</evidence>
<feature type="domain" description="SET" evidence="8">
    <location>
        <begin position="186"/>
        <end position="441"/>
    </location>
</feature>
<dbReference type="InterPro" id="IPR052097">
    <property type="entry name" value="SET-MYND_domain_protein"/>
</dbReference>
<keyword evidence="4" id="KW-0479">Metal-binding</keyword>
<name>A0AA38IJH2_9CUCU</name>
<keyword evidence="5 7" id="KW-0863">Zinc-finger</keyword>
<evidence type="ECO:0000256" key="7">
    <source>
        <dbReference type="PROSITE-ProRule" id="PRU00134"/>
    </source>
</evidence>
<dbReference type="PANTHER" id="PTHR46165:SF6">
    <property type="entry name" value="SET AND MYND DOMAIN-CONTAINING PROTEIN 4-LIKE PROTEIN"/>
    <property type="match status" value="1"/>
</dbReference>
<dbReference type="GO" id="GO:0005634">
    <property type="term" value="C:nucleus"/>
    <property type="evidence" value="ECO:0007669"/>
    <property type="project" value="TreeGrafter"/>
</dbReference>
<reference evidence="10" key="1">
    <citation type="journal article" date="2023" name="G3 (Bethesda)">
        <title>Whole genome assemblies of Zophobas morio and Tenebrio molitor.</title>
        <authorList>
            <person name="Kaur S."/>
            <person name="Stinson S.A."/>
            <person name="diCenzo G.C."/>
        </authorList>
    </citation>
    <scope>NUCLEOTIDE SEQUENCE</scope>
    <source>
        <strain evidence="10">QUZm001</strain>
    </source>
</reference>
<keyword evidence="11" id="KW-1185">Reference proteome</keyword>
<dbReference type="InterPro" id="IPR011990">
    <property type="entry name" value="TPR-like_helical_dom_sf"/>
</dbReference>
<dbReference type="SUPFAM" id="SSF48452">
    <property type="entry name" value="TPR-like"/>
    <property type="match status" value="1"/>
</dbReference>
<dbReference type="GO" id="GO:0003676">
    <property type="term" value="F:nucleic acid binding"/>
    <property type="evidence" value="ECO:0007669"/>
    <property type="project" value="InterPro"/>
</dbReference>